<sequence length="301" mass="35493">MSFVINKIKEYIQGCQQCYVRGEGKKLFIRNNERDALERKQKNLKDRQAEIVKNIIDGHIIREQSFGNRSLVEYGLLLQNVIRHHGKLYIEEQVQIRRAVLEDGEIIDDYQLQNDGDGSVPEERLRQTFHESPQRSNRGYTYDRLAVVQYAERWWNEFNPEYRKFENDCTNYVSQCMYAGGLSMNGHPDRSNGWWYRNNQWSYSWTVAHALRWYLSGTKHGVRVKEVSSADQLLRGDVICYDFTGDGNWQHTTIVVAKDGEGMPLVNAHTANSRMRYWAYEDSTAWTPNIKYKFFHILDNQ</sequence>
<dbReference type="Pfam" id="PF12671">
    <property type="entry name" value="Amidase_6"/>
    <property type="match status" value="1"/>
</dbReference>
<comment type="caution">
    <text evidence="2">The sequence shown here is derived from an EMBL/GenBank/DDBJ whole genome shotgun (WGS) entry which is preliminary data.</text>
</comment>
<dbReference type="InterPro" id="IPR024301">
    <property type="entry name" value="Amidase_6"/>
</dbReference>
<keyword evidence="3" id="KW-1185">Reference proteome</keyword>
<dbReference type="EMBL" id="JAUSUG010000022">
    <property type="protein sequence ID" value="MDQ0257020.1"/>
    <property type="molecule type" value="Genomic_DNA"/>
</dbReference>
<reference evidence="2 3" key="1">
    <citation type="submission" date="2023-07" db="EMBL/GenBank/DDBJ databases">
        <title>Genomic Encyclopedia of Type Strains, Phase IV (KMG-IV): sequencing the most valuable type-strain genomes for metagenomic binning, comparative biology and taxonomic classification.</title>
        <authorList>
            <person name="Goeker M."/>
        </authorList>
    </citation>
    <scope>NUCLEOTIDE SEQUENCE [LARGE SCALE GENOMIC DNA]</scope>
    <source>
        <strain evidence="2 3">DSM 9768</strain>
    </source>
</reference>
<name>A0ABU0A3T8_9BACI</name>
<evidence type="ECO:0000313" key="3">
    <source>
        <dbReference type="Proteomes" id="UP001230005"/>
    </source>
</evidence>
<dbReference type="Proteomes" id="UP001230005">
    <property type="component" value="Unassembled WGS sequence"/>
</dbReference>
<evidence type="ECO:0000313" key="2">
    <source>
        <dbReference type="EMBL" id="MDQ0257020.1"/>
    </source>
</evidence>
<gene>
    <name evidence="2" type="ORF">J2S74_004465</name>
</gene>
<proteinExistence type="predicted"/>
<dbReference type="PANTHER" id="PTHR40032">
    <property type="entry name" value="EXPORTED PROTEIN-RELATED"/>
    <property type="match status" value="1"/>
</dbReference>
<organism evidence="2 3">
    <name type="scientific">Evansella vedderi</name>
    <dbReference type="NCBI Taxonomy" id="38282"/>
    <lineage>
        <taxon>Bacteria</taxon>
        <taxon>Bacillati</taxon>
        <taxon>Bacillota</taxon>
        <taxon>Bacilli</taxon>
        <taxon>Bacillales</taxon>
        <taxon>Bacillaceae</taxon>
        <taxon>Evansella</taxon>
    </lineage>
</organism>
<dbReference type="RefSeq" id="WP_307330079.1">
    <property type="nucleotide sequence ID" value="NZ_JAUSUG010000022.1"/>
</dbReference>
<protein>
    <recommendedName>
        <fullName evidence="1">Putative amidase domain-containing protein</fullName>
    </recommendedName>
</protein>
<accession>A0ABU0A3T8</accession>
<dbReference type="PANTHER" id="PTHR40032:SF1">
    <property type="entry name" value="EXPORTED PROTEIN"/>
    <property type="match status" value="1"/>
</dbReference>
<feature type="domain" description="Putative amidase" evidence="1">
    <location>
        <begin position="142"/>
        <end position="294"/>
    </location>
</feature>
<evidence type="ECO:0000259" key="1">
    <source>
        <dbReference type="Pfam" id="PF12671"/>
    </source>
</evidence>